<proteinExistence type="predicted"/>
<organism evidence="1">
    <name type="scientific">marine sediment metagenome</name>
    <dbReference type="NCBI Taxonomy" id="412755"/>
    <lineage>
        <taxon>unclassified sequences</taxon>
        <taxon>metagenomes</taxon>
        <taxon>ecological metagenomes</taxon>
    </lineage>
</organism>
<sequence>MEAMTEDTWVRRHISWRGELREGDHITARKNWNPGWARRIRKGDY</sequence>
<comment type="caution">
    <text evidence="1">The sequence shown here is derived from an EMBL/GenBank/DDBJ whole genome shotgun (WGS) entry which is preliminary data.</text>
</comment>
<accession>A0A0F9AUW3</accession>
<name>A0A0F9AUW3_9ZZZZ</name>
<gene>
    <name evidence="1" type="ORF">LCGC14_2606370</name>
</gene>
<evidence type="ECO:0000313" key="1">
    <source>
        <dbReference type="EMBL" id="KKL05402.1"/>
    </source>
</evidence>
<dbReference type="EMBL" id="LAZR01044132">
    <property type="protein sequence ID" value="KKL05402.1"/>
    <property type="molecule type" value="Genomic_DNA"/>
</dbReference>
<protein>
    <submittedName>
        <fullName evidence="1">Uncharacterized protein</fullName>
    </submittedName>
</protein>
<dbReference type="AlphaFoldDB" id="A0A0F9AUW3"/>
<feature type="non-terminal residue" evidence="1">
    <location>
        <position position="45"/>
    </location>
</feature>
<reference evidence="1" key="1">
    <citation type="journal article" date="2015" name="Nature">
        <title>Complex archaea that bridge the gap between prokaryotes and eukaryotes.</title>
        <authorList>
            <person name="Spang A."/>
            <person name="Saw J.H."/>
            <person name="Jorgensen S.L."/>
            <person name="Zaremba-Niedzwiedzka K."/>
            <person name="Martijn J."/>
            <person name="Lind A.E."/>
            <person name="van Eijk R."/>
            <person name="Schleper C."/>
            <person name="Guy L."/>
            <person name="Ettema T.J."/>
        </authorList>
    </citation>
    <scope>NUCLEOTIDE SEQUENCE</scope>
</reference>